<keyword evidence="1 3" id="KW-0378">Hydrolase</keyword>
<dbReference type="Proteomes" id="UP001595925">
    <property type="component" value="Unassembled WGS sequence"/>
</dbReference>
<feature type="domain" description="AB hydrolase-1" evidence="2">
    <location>
        <begin position="43"/>
        <end position="297"/>
    </location>
</feature>
<dbReference type="SUPFAM" id="SSF53474">
    <property type="entry name" value="alpha/beta-Hydrolases"/>
    <property type="match status" value="1"/>
</dbReference>
<dbReference type="PRINTS" id="PR00412">
    <property type="entry name" value="EPOXHYDRLASE"/>
</dbReference>
<dbReference type="Gene3D" id="3.40.50.1820">
    <property type="entry name" value="alpha/beta hydrolase"/>
    <property type="match status" value="1"/>
</dbReference>
<dbReference type="InterPro" id="IPR000073">
    <property type="entry name" value="AB_hydrolase_1"/>
</dbReference>
<dbReference type="RefSeq" id="WP_318247889.1">
    <property type="nucleotide sequence ID" value="NZ_JAIVEF010000002.1"/>
</dbReference>
<dbReference type="PANTHER" id="PTHR43329">
    <property type="entry name" value="EPOXIDE HYDROLASE"/>
    <property type="match status" value="1"/>
</dbReference>
<dbReference type="PRINTS" id="PR00111">
    <property type="entry name" value="ABHYDROLASE"/>
</dbReference>
<evidence type="ECO:0000259" key="2">
    <source>
        <dbReference type="Pfam" id="PF00561"/>
    </source>
</evidence>
<accession>A0ABD5QDA8</accession>
<keyword evidence="4" id="KW-1185">Reference proteome</keyword>
<dbReference type="Pfam" id="PF00561">
    <property type="entry name" value="Abhydrolase_1"/>
    <property type="match status" value="1"/>
</dbReference>
<dbReference type="EMBL" id="JBHSJG010000029">
    <property type="protein sequence ID" value="MFC4987736.1"/>
    <property type="molecule type" value="Genomic_DNA"/>
</dbReference>
<comment type="caution">
    <text evidence="3">The sequence shown here is derived from an EMBL/GenBank/DDBJ whole genome shotgun (WGS) entry which is preliminary data.</text>
</comment>
<protein>
    <submittedName>
        <fullName evidence="3">Alpha/beta fold hydrolase</fullName>
    </submittedName>
</protein>
<evidence type="ECO:0000313" key="4">
    <source>
        <dbReference type="Proteomes" id="UP001595925"/>
    </source>
</evidence>
<dbReference type="InterPro" id="IPR000639">
    <property type="entry name" value="Epox_hydrolase-like"/>
</dbReference>
<name>A0ABD5QDA8_9EURY</name>
<dbReference type="AlphaFoldDB" id="A0ABD5QDA8"/>
<dbReference type="InterPro" id="IPR029058">
    <property type="entry name" value="AB_hydrolase_fold"/>
</dbReference>
<organism evidence="3 4">
    <name type="scientific">Saliphagus infecundisoli</name>
    <dbReference type="NCBI Taxonomy" id="1849069"/>
    <lineage>
        <taxon>Archaea</taxon>
        <taxon>Methanobacteriati</taxon>
        <taxon>Methanobacteriota</taxon>
        <taxon>Stenosarchaea group</taxon>
        <taxon>Halobacteria</taxon>
        <taxon>Halobacteriales</taxon>
        <taxon>Natrialbaceae</taxon>
        <taxon>Saliphagus</taxon>
    </lineage>
</organism>
<dbReference type="GO" id="GO:0016787">
    <property type="term" value="F:hydrolase activity"/>
    <property type="evidence" value="ECO:0007669"/>
    <property type="project" value="UniProtKB-KW"/>
</dbReference>
<gene>
    <name evidence="3" type="ORF">ACFPFO_08155</name>
</gene>
<evidence type="ECO:0000313" key="3">
    <source>
        <dbReference type="EMBL" id="MFC4987736.1"/>
    </source>
</evidence>
<proteinExistence type="predicted"/>
<sequence>MTGGETAGGEEFAFGEGPVAHGEAITNGVRLHYAAAGPADGDLVVLLHGFPECWYTWRRQLPALAAAGYRVVAPDLRGYNRSEKPRGTDAYRLPELAADIEGLVSELGSEEASLVGHDWGGVVAWKAAMEYDSVSRLVVLNAPHPVEYVRGLTAEQALRSWYAAAIQLPWLPEVLLGARECRAIGRVLREGPAEPGAFTEREIARFRRAACRPGAMASMLSYYRAFARHTVRTELRGRLSPVTSPDPVEPVAAPTLVCWGERDAALSTDRLDGLDRYATDLRIERFPGASHWVHRDRPEEVTRAILAHLP</sequence>
<evidence type="ECO:0000256" key="1">
    <source>
        <dbReference type="ARBA" id="ARBA00022801"/>
    </source>
</evidence>
<reference evidence="3 4" key="1">
    <citation type="journal article" date="2019" name="Int. J. Syst. Evol. Microbiol.">
        <title>The Global Catalogue of Microorganisms (GCM) 10K type strain sequencing project: providing services to taxonomists for standard genome sequencing and annotation.</title>
        <authorList>
            <consortium name="The Broad Institute Genomics Platform"/>
            <consortium name="The Broad Institute Genome Sequencing Center for Infectious Disease"/>
            <person name="Wu L."/>
            <person name="Ma J."/>
        </authorList>
    </citation>
    <scope>NUCLEOTIDE SEQUENCE [LARGE SCALE GENOMIC DNA]</scope>
    <source>
        <strain evidence="3 4">CGMCC 1.15824</strain>
    </source>
</reference>